<evidence type="ECO:0000256" key="1">
    <source>
        <dbReference type="ARBA" id="ARBA00022741"/>
    </source>
</evidence>
<keyword evidence="6" id="KW-1185">Reference proteome</keyword>
<dbReference type="InterPro" id="IPR050534">
    <property type="entry name" value="Coronavir_polyprotein_1ab"/>
</dbReference>
<dbReference type="Pfam" id="PF13604">
    <property type="entry name" value="AAA_30"/>
    <property type="match status" value="1"/>
</dbReference>
<accession>A0A852WD14</accession>
<dbReference type="PANTHER" id="PTHR43788:SF6">
    <property type="entry name" value="DNA HELICASE B"/>
    <property type="match status" value="1"/>
</dbReference>
<gene>
    <name evidence="5" type="ORF">BJ986_001405</name>
</gene>
<organism evidence="5 6">
    <name type="scientific">Pedococcus badiiscoriae</name>
    <dbReference type="NCBI Taxonomy" id="642776"/>
    <lineage>
        <taxon>Bacteria</taxon>
        <taxon>Bacillati</taxon>
        <taxon>Actinomycetota</taxon>
        <taxon>Actinomycetes</taxon>
        <taxon>Micrococcales</taxon>
        <taxon>Intrasporangiaceae</taxon>
        <taxon>Pedococcus</taxon>
    </lineage>
</organism>
<keyword evidence="1" id="KW-0547">Nucleotide-binding</keyword>
<dbReference type="CDD" id="cd18809">
    <property type="entry name" value="SF1_C_RecD"/>
    <property type="match status" value="1"/>
</dbReference>
<evidence type="ECO:0000259" key="4">
    <source>
        <dbReference type="Pfam" id="PF08751"/>
    </source>
</evidence>
<dbReference type="InterPro" id="IPR027417">
    <property type="entry name" value="P-loop_NTPase"/>
</dbReference>
<sequence length="970" mass="104605">MTMSIRRMTLGAGYRYLMSSVARMDEAGPARGLTDYYAAKGTPPGTFLGAGLAGLNDGRSVVGGSPVSEEALWRMLGMLRDPVTGQALGRLPRGRGTVFVDHLGRVRKAPASVAGFDLTFSAPKSVSVAWALADEPTRGRIHAAHRRALEQVIAYGEAQVFATRSGHAGAVSEDVRGIVATAFDHWDSRAGDPQLHTHVVVLNRAQSVVDGAWKTLDSKTLFAASVGMSELYNGLLADELTRDLGWAWVPEARRRSQVPKWEVDGVTAELRDEFSQRSTAIETAKDQLVNEFVAARGRAPSGPEVIKLRQQATLATRPDKDVKPLNDLISGWRDRADSIRDAGRQEGWVAALGGRHTQRLLTAGDLEDGMLRDLAGVVVDTVADKRATFTRVNLLAETSRQLAGVRFATPTDRIAVTEHVATLATKRSVMLTPVEPDLLPEHLRRPDGTSRLRARNSEVYATAEILDAETRLLEAGRAVDGPVVGREVAAQLGRMVAPGREHVLSAEQASAVAAIITSGRVLDVLVGPAGSGKSTTMATVRAAWEAEHGRGSVVGLAPSAAAAEVLADAVGVPTENTAKWIAENQRTPERREALEGYAAKLAYAYPCVATRQLQLRAKAALVEHQRWSLDKGQLVILDEASMAATKDLDHITTQARQAGAKVLLVGDWAQLSPVQAGGAFKLLADDRGTDTPTLHEVHRFSHDWERDASLQLRLGNADIGHTYVANGRIEYGAREDMLDLLFDAWLTDIQAGRTSLMLAVDTQTVTDLNQRARGYLVRTGHVMADGVHLADGTTAGIGDSIVTRLNRRTLATSRGWVKNGDDWIVNQVRDDGSLEVTRPGSETTSFLPADYVTEHVELGYASTAHRAQGRTVDAAHAFVTDEITREPLYVMASRGRDLNRLYIDAACVRTSATAHPEAAAVEPVEVLQKAIATSSADVAATDVWRRAQGAAARDLTRTRPPSRDAPTIEL</sequence>
<dbReference type="AlphaFoldDB" id="A0A852WD14"/>
<dbReference type="InterPro" id="IPR014862">
    <property type="entry name" value="TrwC"/>
</dbReference>
<dbReference type="Proteomes" id="UP000573599">
    <property type="component" value="Unassembled WGS sequence"/>
</dbReference>
<dbReference type="EMBL" id="JACCAB010000001">
    <property type="protein sequence ID" value="NYG06918.1"/>
    <property type="molecule type" value="Genomic_DNA"/>
</dbReference>
<dbReference type="PANTHER" id="PTHR43788">
    <property type="entry name" value="DNA2/NAM7 HELICASE FAMILY MEMBER"/>
    <property type="match status" value="1"/>
</dbReference>
<evidence type="ECO:0000256" key="3">
    <source>
        <dbReference type="SAM" id="MobiDB-lite"/>
    </source>
</evidence>
<dbReference type="RefSeq" id="WP_202881198.1">
    <property type="nucleotide sequence ID" value="NZ_JACCAB010000001.1"/>
</dbReference>
<dbReference type="Gene3D" id="3.40.50.300">
    <property type="entry name" value="P-loop containing nucleotide triphosphate hydrolases"/>
    <property type="match status" value="3"/>
</dbReference>
<proteinExistence type="predicted"/>
<comment type="caution">
    <text evidence="5">The sequence shown here is derived from an EMBL/GenBank/DDBJ whole genome shotgun (WGS) entry which is preliminary data.</text>
</comment>
<dbReference type="SUPFAM" id="SSF55464">
    <property type="entry name" value="Origin of replication-binding domain, RBD-like"/>
    <property type="match status" value="1"/>
</dbReference>
<dbReference type="GO" id="GO:0005524">
    <property type="term" value="F:ATP binding"/>
    <property type="evidence" value="ECO:0007669"/>
    <property type="project" value="UniProtKB-KW"/>
</dbReference>
<evidence type="ECO:0000313" key="5">
    <source>
        <dbReference type="EMBL" id="NYG06918.1"/>
    </source>
</evidence>
<evidence type="ECO:0000313" key="6">
    <source>
        <dbReference type="Proteomes" id="UP000573599"/>
    </source>
</evidence>
<reference evidence="5 6" key="1">
    <citation type="submission" date="2020-07" db="EMBL/GenBank/DDBJ databases">
        <title>Sequencing the genomes of 1000 actinobacteria strains.</title>
        <authorList>
            <person name="Klenk H.-P."/>
        </authorList>
    </citation>
    <scope>NUCLEOTIDE SEQUENCE [LARGE SCALE GENOMIC DNA]</scope>
    <source>
        <strain evidence="5 6">DSM 23987</strain>
    </source>
</reference>
<dbReference type="GO" id="GO:0003678">
    <property type="term" value="F:DNA helicase activity"/>
    <property type="evidence" value="ECO:0007669"/>
    <property type="project" value="UniProtKB-ARBA"/>
</dbReference>
<dbReference type="Gene3D" id="2.30.30.940">
    <property type="match status" value="1"/>
</dbReference>
<dbReference type="NCBIfam" id="NF041492">
    <property type="entry name" value="MobF"/>
    <property type="match status" value="1"/>
</dbReference>
<feature type="region of interest" description="Disordered" evidence="3">
    <location>
        <begin position="949"/>
        <end position="970"/>
    </location>
</feature>
<evidence type="ECO:0000256" key="2">
    <source>
        <dbReference type="ARBA" id="ARBA00022840"/>
    </source>
</evidence>
<keyword evidence="2" id="KW-0067">ATP-binding</keyword>
<protein>
    <submittedName>
        <fullName evidence="5">Conjugative relaxase-like TrwC/TraI family protein</fullName>
    </submittedName>
</protein>
<name>A0A852WD14_9MICO</name>
<dbReference type="SUPFAM" id="SSF52540">
    <property type="entry name" value="P-loop containing nucleoside triphosphate hydrolases"/>
    <property type="match status" value="2"/>
</dbReference>
<feature type="domain" description="TrwC relaxase" evidence="4">
    <location>
        <begin position="11"/>
        <end position="338"/>
    </location>
</feature>
<dbReference type="Pfam" id="PF08751">
    <property type="entry name" value="TrwC"/>
    <property type="match status" value="1"/>
</dbReference>